<dbReference type="EMBL" id="JAUUCC010000013">
    <property type="protein sequence ID" value="MEE2050340.1"/>
    <property type="molecule type" value="Genomic_DNA"/>
</dbReference>
<gene>
    <name evidence="2" type="ORF">Q8A49_07510</name>
</gene>
<dbReference type="Proteomes" id="UP001348641">
    <property type="component" value="Unassembled WGS sequence"/>
</dbReference>
<sequence>MTLIWTDYLLAVYVVAGLIVAILLGYGLGAEDTVRARRAARRDRRAARRAGRAWEEASARAALADAQRDDALDQLARAEAALALVARPVQHAGEHALDDATAALVRDVTGAHHRPEVSR</sequence>
<keyword evidence="1" id="KW-0812">Transmembrane</keyword>
<feature type="transmembrane region" description="Helical" evidence="1">
    <location>
        <begin position="6"/>
        <end position="28"/>
    </location>
</feature>
<protein>
    <submittedName>
        <fullName evidence="2">Uncharacterized protein</fullName>
    </submittedName>
</protein>
<evidence type="ECO:0000313" key="2">
    <source>
        <dbReference type="EMBL" id="MEE2050340.1"/>
    </source>
</evidence>
<evidence type="ECO:0000256" key="1">
    <source>
        <dbReference type="SAM" id="Phobius"/>
    </source>
</evidence>
<keyword evidence="1" id="KW-1133">Transmembrane helix</keyword>
<proteinExistence type="predicted"/>
<comment type="caution">
    <text evidence="2">The sequence shown here is derived from an EMBL/GenBank/DDBJ whole genome shotgun (WGS) entry which is preliminary data.</text>
</comment>
<name>A0ABU7KM23_9ACTN</name>
<reference evidence="2 3" key="1">
    <citation type="submission" date="2023-07" db="EMBL/GenBank/DDBJ databases">
        <authorList>
            <person name="Girao M."/>
            <person name="Carvalho M.F."/>
        </authorList>
    </citation>
    <scope>NUCLEOTIDE SEQUENCE [LARGE SCALE GENOMIC DNA]</scope>
    <source>
        <strain evidence="2 3">66/93</strain>
    </source>
</reference>
<organism evidence="2 3">
    <name type="scientific">Nocardiopsis tropica</name>
    <dbReference type="NCBI Taxonomy" id="109330"/>
    <lineage>
        <taxon>Bacteria</taxon>
        <taxon>Bacillati</taxon>
        <taxon>Actinomycetota</taxon>
        <taxon>Actinomycetes</taxon>
        <taxon>Streptosporangiales</taxon>
        <taxon>Nocardiopsidaceae</taxon>
        <taxon>Nocardiopsis</taxon>
    </lineage>
</organism>
<dbReference type="RefSeq" id="WP_330157565.1">
    <property type="nucleotide sequence ID" value="NZ_BAAAJA010000059.1"/>
</dbReference>
<evidence type="ECO:0000313" key="3">
    <source>
        <dbReference type="Proteomes" id="UP001348641"/>
    </source>
</evidence>
<accession>A0ABU7KM23</accession>
<keyword evidence="1" id="KW-0472">Membrane</keyword>